<evidence type="ECO:0000256" key="1">
    <source>
        <dbReference type="SAM" id="MobiDB-lite"/>
    </source>
</evidence>
<feature type="compositionally biased region" description="Basic residues" evidence="1">
    <location>
        <begin position="356"/>
        <end position="383"/>
    </location>
</feature>
<dbReference type="EMBL" id="AMZH03018925">
    <property type="protein sequence ID" value="RRT41010.1"/>
    <property type="molecule type" value="Genomic_DNA"/>
</dbReference>
<evidence type="ECO:0000313" key="2">
    <source>
        <dbReference type="EMBL" id="RRT41010.1"/>
    </source>
</evidence>
<gene>
    <name evidence="2" type="ORF">B296_00038877</name>
</gene>
<name>A0A426XNI3_ENSVE</name>
<feature type="compositionally biased region" description="Basic and acidic residues" evidence="1">
    <location>
        <begin position="399"/>
        <end position="409"/>
    </location>
</feature>
<dbReference type="Proteomes" id="UP000287651">
    <property type="component" value="Unassembled WGS sequence"/>
</dbReference>
<proteinExistence type="predicted"/>
<sequence>MHHHCRISSNEQRHFPYPICSRRGFYTHSPASSLLQSLFSLPTAPVRTTAHRLSVLCREGATSSFSLSNDSKSPPCRLPFCKAVAVGRLLFCKAIRVLLYNWHPRRWSGSPLAQPRRHLPLPSLPKPEEATVSRSPLCNRVQLLHPHVFTDLLCRELLFHFSNRLPDLLEGAISCILPRHRSAIALRPGQIARLHRVRPCVKAARARRTATCPAASPPSAVPGGRRLLRLPFLLFVVIASLTDALQSAVDFFYGRSSTSSTVLSPLPRVTLPPFQPLRHLGRSLPRPLDRFDVASGHDIFNTSDMQAGLFPMSQFKQREAEKEVKPTALDVSAGLPAYSSRDKDASRGPWTEKPIVRGHGRHEARVKKMRRNRRIRRRRRGRKRNLEGPGGGGRGVGDGAERSGDRESHGWSPPSGTT</sequence>
<feature type="compositionally biased region" description="Gly residues" evidence="1">
    <location>
        <begin position="388"/>
        <end position="398"/>
    </location>
</feature>
<dbReference type="AlphaFoldDB" id="A0A426XNI3"/>
<organism evidence="2 3">
    <name type="scientific">Ensete ventricosum</name>
    <name type="common">Abyssinian banana</name>
    <name type="synonym">Musa ensete</name>
    <dbReference type="NCBI Taxonomy" id="4639"/>
    <lineage>
        <taxon>Eukaryota</taxon>
        <taxon>Viridiplantae</taxon>
        <taxon>Streptophyta</taxon>
        <taxon>Embryophyta</taxon>
        <taxon>Tracheophyta</taxon>
        <taxon>Spermatophyta</taxon>
        <taxon>Magnoliopsida</taxon>
        <taxon>Liliopsida</taxon>
        <taxon>Zingiberales</taxon>
        <taxon>Musaceae</taxon>
        <taxon>Ensete</taxon>
    </lineage>
</organism>
<accession>A0A426XNI3</accession>
<reference evidence="2 3" key="1">
    <citation type="journal article" date="2014" name="Agronomy (Basel)">
        <title>A Draft Genome Sequence for Ensete ventricosum, the Drought-Tolerant Tree Against Hunger.</title>
        <authorList>
            <person name="Harrison J."/>
            <person name="Moore K.A."/>
            <person name="Paszkiewicz K."/>
            <person name="Jones T."/>
            <person name="Grant M."/>
            <person name="Ambacheew D."/>
            <person name="Muzemil S."/>
            <person name="Studholme D.J."/>
        </authorList>
    </citation>
    <scope>NUCLEOTIDE SEQUENCE [LARGE SCALE GENOMIC DNA]</scope>
</reference>
<evidence type="ECO:0000313" key="3">
    <source>
        <dbReference type="Proteomes" id="UP000287651"/>
    </source>
</evidence>
<protein>
    <submittedName>
        <fullName evidence="2">Uncharacterized protein</fullName>
    </submittedName>
</protein>
<comment type="caution">
    <text evidence="2">The sequence shown here is derived from an EMBL/GenBank/DDBJ whole genome shotgun (WGS) entry which is preliminary data.</text>
</comment>
<feature type="region of interest" description="Disordered" evidence="1">
    <location>
        <begin position="335"/>
        <end position="418"/>
    </location>
</feature>